<feature type="region of interest" description="Disordered" evidence="3">
    <location>
        <begin position="97"/>
        <end position="136"/>
    </location>
</feature>
<reference evidence="5" key="1">
    <citation type="submission" date="2024-03" db="EMBL/GenBank/DDBJ databases">
        <title>WGS assembly of Saponaria officinalis var. Norfolk2.</title>
        <authorList>
            <person name="Jenkins J."/>
            <person name="Shu S."/>
            <person name="Grimwood J."/>
            <person name="Barry K."/>
            <person name="Goodstein D."/>
            <person name="Schmutz J."/>
            <person name="Leebens-Mack J."/>
            <person name="Osbourn A."/>
        </authorList>
    </citation>
    <scope>NUCLEOTIDE SEQUENCE [LARGE SCALE GENOMIC DNA]</scope>
    <source>
        <strain evidence="5">JIC</strain>
    </source>
</reference>
<dbReference type="InterPro" id="IPR012677">
    <property type="entry name" value="Nucleotide-bd_a/b_plait_sf"/>
</dbReference>
<dbReference type="GO" id="GO:0003723">
    <property type="term" value="F:RNA binding"/>
    <property type="evidence" value="ECO:0007669"/>
    <property type="project" value="UniProtKB-UniRule"/>
</dbReference>
<evidence type="ECO:0000259" key="4">
    <source>
        <dbReference type="PROSITE" id="PS50102"/>
    </source>
</evidence>
<dbReference type="PROSITE" id="PS50102">
    <property type="entry name" value="RRM"/>
    <property type="match status" value="1"/>
</dbReference>
<keyword evidence="1 2" id="KW-0694">RNA-binding</keyword>
<dbReference type="PANTHER" id="PTHR11176">
    <property type="entry name" value="BOULE-RELATED"/>
    <property type="match status" value="1"/>
</dbReference>
<protein>
    <recommendedName>
        <fullName evidence="4">RRM domain-containing protein</fullName>
    </recommendedName>
</protein>
<dbReference type="InterPro" id="IPR035979">
    <property type="entry name" value="RBD_domain_sf"/>
</dbReference>
<keyword evidence="6" id="KW-1185">Reference proteome</keyword>
<dbReference type="EMBL" id="JBDFQZ010000010">
    <property type="protein sequence ID" value="KAK9684040.1"/>
    <property type="molecule type" value="Genomic_DNA"/>
</dbReference>
<dbReference type="Gene3D" id="3.30.70.330">
    <property type="match status" value="1"/>
</dbReference>
<comment type="caution">
    <text evidence="5">The sequence shown here is derived from an EMBL/GenBank/DDBJ whole genome shotgun (WGS) entry which is preliminary data.</text>
</comment>
<dbReference type="PANTHER" id="PTHR11176:SF56">
    <property type="entry name" value="RRM DOMAIN-CONTAINING PROTEIN"/>
    <property type="match status" value="1"/>
</dbReference>
<proteinExistence type="predicted"/>
<evidence type="ECO:0000256" key="2">
    <source>
        <dbReference type="PROSITE-ProRule" id="PRU00176"/>
    </source>
</evidence>
<accession>A0AAW1I624</accession>
<name>A0AAW1I624_SAPOF</name>
<evidence type="ECO:0000256" key="1">
    <source>
        <dbReference type="ARBA" id="ARBA00022884"/>
    </source>
</evidence>
<feature type="domain" description="RRM" evidence="4">
    <location>
        <begin position="18"/>
        <end position="95"/>
    </location>
</feature>
<gene>
    <name evidence="5" type="ORF">RND81_10G182200</name>
</gene>
<organism evidence="5 6">
    <name type="scientific">Saponaria officinalis</name>
    <name type="common">Common soapwort</name>
    <name type="synonym">Lychnis saponaria</name>
    <dbReference type="NCBI Taxonomy" id="3572"/>
    <lineage>
        <taxon>Eukaryota</taxon>
        <taxon>Viridiplantae</taxon>
        <taxon>Streptophyta</taxon>
        <taxon>Embryophyta</taxon>
        <taxon>Tracheophyta</taxon>
        <taxon>Spermatophyta</taxon>
        <taxon>Magnoliopsida</taxon>
        <taxon>eudicotyledons</taxon>
        <taxon>Gunneridae</taxon>
        <taxon>Pentapetalae</taxon>
        <taxon>Caryophyllales</taxon>
        <taxon>Caryophyllaceae</taxon>
        <taxon>Caryophylleae</taxon>
        <taxon>Saponaria</taxon>
    </lineage>
</organism>
<dbReference type="AlphaFoldDB" id="A0AAW1I624"/>
<evidence type="ECO:0000313" key="5">
    <source>
        <dbReference type="EMBL" id="KAK9684040.1"/>
    </source>
</evidence>
<evidence type="ECO:0000313" key="6">
    <source>
        <dbReference type="Proteomes" id="UP001443914"/>
    </source>
</evidence>
<dbReference type="Pfam" id="PF00076">
    <property type="entry name" value="RRM_1"/>
    <property type="match status" value="1"/>
</dbReference>
<dbReference type="SUPFAM" id="SSF54928">
    <property type="entry name" value="RNA-binding domain, RBD"/>
    <property type="match status" value="1"/>
</dbReference>
<dbReference type="SMART" id="SM00360">
    <property type="entry name" value="RRM"/>
    <property type="match status" value="1"/>
</dbReference>
<evidence type="ECO:0000256" key="3">
    <source>
        <dbReference type="SAM" id="MobiDB-lite"/>
    </source>
</evidence>
<dbReference type="Proteomes" id="UP001443914">
    <property type="component" value="Unassembled WGS sequence"/>
</dbReference>
<dbReference type="InterPro" id="IPR000504">
    <property type="entry name" value="RRM_dom"/>
</dbReference>
<sequence>MRMSNKSENGQFGDTTLTKVFVGGLAWETPKEALHDHFVNFGDIVEAVIITDKISGRSKGYGFVTFKEPQAAKKACEDATPIINGRRANCNLAALGARRPSRSSPATPPLPTHQHQTASNGGGPGGNSIRGPTSGATPAAHAVQWYYPATTGPHAATASFHAHHQHQAVPFYPGYSPAAYITAHDHVGYNHKVSYNSGGAYMNGQYAQMYQGGGGGGGGQAMMAIYPYYPYAQAQQQAHHPAMGLPAHFLPHGPFTTSPPIISKPTTPVCITPPKVCLAVE</sequence>